<evidence type="ECO:0000256" key="3">
    <source>
        <dbReference type="ARBA" id="ARBA00022837"/>
    </source>
</evidence>
<evidence type="ECO:0000256" key="2">
    <source>
        <dbReference type="ARBA" id="ARBA00011245"/>
    </source>
</evidence>
<keyword evidence="5" id="KW-1185">Reference proteome</keyword>
<dbReference type="EMBL" id="JAVRIA010000004">
    <property type="protein sequence ID" value="MDT0558757.1"/>
    <property type="molecule type" value="Genomic_DNA"/>
</dbReference>
<dbReference type="InterPro" id="IPR014718">
    <property type="entry name" value="GH-type_carb-bd"/>
</dbReference>
<proteinExistence type="predicted"/>
<keyword evidence="3" id="KW-0106">Calcium</keyword>
<dbReference type="Pfam" id="PF01263">
    <property type="entry name" value="Aldose_epim"/>
    <property type="match status" value="1"/>
</dbReference>
<reference evidence="4 5" key="1">
    <citation type="submission" date="2023-09" db="EMBL/GenBank/DDBJ databases">
        <authorList>
            <person name="Rey-Velasco X."/>
        </authorList>
    </citation>
    <scope>NUCLEOTIDE SEQUENCE [LARGE SCALE GENOMIC DNA]</scope>
    <source>
        <strain evidence="4 5">W332</strain>
    </source>
</reference>
<dbReference type="SUPFAM" id="SSF74650">
    <property type="entry name" value="Galactose mutarotase-like"/>
    <property type="match status" value="1"/>
</dbReference>
<name>A0ABU2YKR0_9FLAO</name>
<dbReference type="InterPro" id="IPR011013">
    <property type="entry name" value="Gal_mutarotase_sf_dom"/>
</dbReference>
<evidence type="ECO:0000313" key="5">
    <source>
        <dbReference type="Proteomes" id="UP001259492"/>
    </source>
</evidence>
<dbReference type="Proteomes" id="UP001259492">
    <property type="component" value="Unassembled WGS sequence"/>
</dbReference>
<evidence type="ECO:0000256" key="1">
    <source>
        <dbReference type="ARBA" id="ARBA00001913"/>
    </source>
</evidence>
<comment type="cofactor">
    <cofactor evidence="1">
        <name>Ca(2+)</name>
        <dbReference type="ChEBI" id="CHEBI:29108"/>
    </cofactor>
</comment>
<accession>A0ABU2YKR0</accession>
<comment type="caution">
    <text evidence="4">The sequence shown here is derived from an EMBL/GenBank/DDBJ whole genome shotgun (WGS) entry which is preliminary data.</text>
</comment>
<dbReference type="CDD" id="cd09024">
    <property type="entry name" value="Aldose_epim_lacX"/>
    <property type="match status" value="1"/>
</dbReference>
<gene>
    <name evidence="4" type="ORF">RM697_08865</name>
</gene>
<comment type="subunit">
    <text evidence="2">Monomer.</text>
</comment>
<dbReference type="InterPro" id="IPR037481">
    <property type="entry name" value="LacX"/>
</dbReference>
<dbReference type="Gene3D" id="2.70.98.10">
    <property type="match status" value="1"/>
</dbReference>
<protein>
    <submittedName>
        <fullName evidence="4">Aldose 1-epimerase family protein</fullName>
    </submittedName>
</protein>
<sequence>MYSLKNDQLKINIKHKGAELCNIIGVKSCVEFLWQANPNIWGSHAPNLFPIIGAMKDDTYFFDDKKYNMPKHGFVRHNNDFKVVSQSETKITFKIDSNISLKAIYPFEFEFLITYELINNVLRVHHIVNNTDTKSIFFSLGGHPAFNCPLYENENYTDYFLKFENHENSKSYLLNMKNGLITEKTKRVIKDGNIIQLRPNLFDNDALIFKDLSSRKVTLTHKTNGDILSVMFKDFPYLGIWAKPKAPYVCIEPWIGIADLENTNQHIIEKEGIISLADSSSFSATYSVEIDKSHLV</sequence>
<organism evidence="4 5">
    <name type="scientific">Microcosmobacter mediterraneus</name>
    <dbReference type="NCBI Taxonomy" id="3075607"/>
    <lineage>
        <taxon>Bacteria</taxon>
        <taxon>Pseudomonadati</taxon>
        <taxon>Bacteroidota</taxon>
        <taxon>Flavobacteriia</taxon>
        <taxon>Flavobacteriales</taxon>
        <taxon>Flavobacteriaceae</taxon>
        <taxon>Microcosmobacter</taxon>
    </lineage>
</organism>
<dbReference type="InterPro" id="IPR008183">
    <property type="entry name" value="Aldose_1/G6P_1-epimerase"/>
</dbReference>
<dbReference type="RefSeq" id="WP_311427522.1">
    <property type="nucleotide sequence ID" value="NZ_JAVRIA010000004.1"/>
</dbReference>
<evidence type="ECO:0000313" key="4">
    <source>
        <dbReference type="EMBL" id="MDT0558757.1"/>
    </source>
</evidence>